<name>A0A1H4YLG6_9ACTN</name>
<dbReference type="InterPro" id="IPR038764">
    <property type="entry name" value="GNAT_N_AcTrfase_prd"/>
</dbReference>
<sequence>MTAQGESGAAVPVVRAVSPHTPIGVDDLEQASQVCDAAARQAGVTVRSLTDLADLAAVVELFADVWGRSANPPVSLEMLRALTKAGNYVGGAMDRGRLVGACVGFFHAPSEDALHSHIAGVAPGSTGRNIGFALKLHQRAWALGRGVEEVAWTFDPLVSRNAWFNLVKLGAHPTEYLTNFYGPMVDDLNGTDDTDRLLVRWRLRDPAAAAACVGDVRPADAAREVALGAAVLLDVDSGGRPVRARGRTRAEAPVALVRVPPDIEALRGSDPVTARLWREEVREVLGELVQAGHRVEGFDRSGYYVVRRNP</sequence>
<dbReference type="Gene3D" id="3.40.630.30">
    <property type="match status" value="1"/>
</dbReference>
<proteinExistence type="predicted"/>
<dbReference type="EMBL" id="FNRT01000002">
    <property type="protein sequence ID" value="SED18846.1"/>
    <property type="molecule type" value="Genomic_DNA"/>
</dbReference>
<gene>
    <name evidence="2" type="ORF">SAMN04489844_3871</name>
</gene>
<dbReference type="PANTHER" id="PTHR41700">
    <property type="entry name" value="GCN5-RELATED N-ACETYLTRANSFERASE"/>
    <property type="match status" value="1"/>
</dbReference>
<dbReference type="InterPro" id="IPR000182">
    <property type="entry name" value="GNAT_dom"/>
</dbReference>
<dbReference type="STRING" id="402596.SAMN04489844_3871"/>
<dbReference type="AlphaFoldDB" id="A0A1H4YLG6"/>
<evidence type="ECO:0000313" key="2">
    <source>
        <dbReference type="EMBL" id="SED18846.1"/>
    </source>
</evidence>
<evidence type="ECO:0000259" key="1">
    <source>
        <dbReference type="PROSITE" id="PS51186"/>
    </source>
</evidence>
<dbReference type="SUPFAM" id="SSF55729">
    <property type="entry name" value="Acyl-CoA N-acyltransferases (Nat)"/>
    <property type="match status" value="1"/>
</dbReference>
<dbReference type="Proteomes" id="UP000198742">
    <property type="component" value="Unassembled WGS sequence"/>
</dbReference>
<dbReference type="PROSITE" id="PS51186">
    <property type="entry name" value="GNAT"/>
    <property type="match status" value="1"/>
</dbReference>
<dbReference type="PANTHER" id="PTHR41700:SF1">
    <property type="entry name" value="N-ACETYLTRANSFERASE DOMAIN-CONTAINING PROTEIN"/>
    <property type="match status" value="1"/>
</dbReference>
<evidence type="ECO:0000313" key="3">
    <source>
        <dbReference type="Proteomes" id="UP000198742"/>
    </source>
</evidence>
<feature type="domain" description="N-acetyltransferase" evidence="1">
    <location>
        <begin position="44"/>
        <end position="189"/>
    </location>
</feature>
<protein>
    <submittedName>
        <fullName evidence="2">Predicted acetyltransferase, GNAT superfamily</fullName>
    </submittedName>
</protein>
<keyword evidence="2" id="KW-0808">Transferase</keyword>
<reference evidence="3" key="1">
    <citation type="submission" date="2016-10" db="EMBL/GenBank/DDBJ databases">
        <authorList>
            <person name="Varghese N."/>
            <person name="Submissions S."/>
        </authorList>
    </citation>
    <scope>NUCLEOTIDE SEQUENCE [LARGE SCALE GENOMIC DNA]</scope>
    <source>
        <strain evidence="3">DSM 22017</strain>
    </source>
</reference>
<dbReference type="GO" id="GO:0016747">
    <property type="term" value="F:acyltransferase activity, transferring groups other than amino-acyl groups"/>
    <property type="evidence" value="ECO:0007669"/>
    <property type="project" value="InterPro"/>
</dbReference>
<accession>A0A1H4YLG6</accession>
<dbReference type="RefSeq" id="WP_245734764.1">
    <property type="nucleotide sequence ID" value="NZ_FNRT01000002.1"/>
</dbReference>
<dbReference type="InterPro" id="IPR016181">
    <property type="entry name" value="Acyl_CoA_acyltransferase"/>
</dbReference>
<keyword evidence="3" id="KW-1185">Reference proteome</keyword>
<organism evidence="2 3">
    <name type="scientific">Nocardioides exalbidus</name>
    <dbReference type="NCBI Taxonomy" id="402596"/>
    <lineage>
        <taxon>Bacteria</taxon>
        <taxon>Bacillati</taxon>
        <taxon>Actinomycetota</taxon>
        <taxon>Actinomycetes</taxon>
        <taxon>Propionibacteriales</taxon>
        <taxon>Nocardioidaceae</taxon>
        <taxon>Nocardioides</taxon>
    </lineage>
</organism>